<evidence type="ECO:0000313" key="2">
    <source>
        <dbReference type="EMBL" id="CUH81438.1"/>
    </source>
</evidence>
<accession>A0A0P1GZ38</accession>
<keyword evidence="3" id="KW-1185">Reference proteome</keyword>
<evidence type="ECO:0000313" key="3">
    <source>
        <dbReference type="Proteomes" id="UP000054935"/>
    </source>
</evidence>
<dbReference type="CDD" id="cd00158">
    <property type="entry name" value="RHOD"/>
    <property type="match status" value="1"/>
</dbReference>
<gene>
    <name evidence="2" type="ORF">TRN7648_03469</name>
</gene>
<dbReference type="SMART" id="SM00450">
    <property type="entry name" value="RHOD"/>
    <property type="match status" value="1"/>
</dbReference>
<proteinExistence type="predicted"/>
<organism evidence="2 3">
    <name type="scientific">Tropicibacter naphthalenivorans</name>
    <dbReference type="NCBI Taxonomy" id="441103"/>
    <lineage>
        <taxon>Bacteria</taxon>
        <taxon>Pseudomonadati</taxon>
        <taxon>Pseudomonadota</taxon>
        <taxon>Alphaproteobacteria</taxon>
        <taxon>Rhodobacterales</taxon>
        <taxon>Roseobacteraceae</taxon>
        <taxon>Tropicibacter</taxon>
    </lineage>
</organism>
<reference evidence="2 3" key="1">
    <citation type="submission" date="2015-09" db="EMBL/GenBank/DDBJ databases">
        <authorList>
            <consortium name="Swine Surveillance"/>
        </authorList>
    </citation>
    <scope>NUCLEOTIDE SEQUENCE [LARGE SCALE GENOMIC DNA]</scope>
    <source>
        <strain evidence="2 3">CECT 7648</strain>
    </source>
</reference>
<protein>
    <submittedName>
        <fullName evidence="2">Molybdopterin biosynthesis protein MoeB</fullName>
    </submittedName>
</protein>
<dbReference type="Gene3D" id="3.40.250.10">
    <property type="entry name" value="Rhodanese-like domain"/>
    <property type="match status" value="1"/>
</dbReference>
<dbReference type="InterPro" id="IPR001763">
    <property type="entry name" value="Rhodanese-like_dom"/>
</dbReference>
<sequence>MKSVQRRFVLGAGGAAAVLAIYAGKRLFADTPINLTLASPSGAELAADDNTLLVDIRRPEEWKQTGVIEGALLVTYTDPDSFMQAVLPHIQPGQKLALICRSGNRTSRASRQIAPLVDTEVVDVAGGMNRVLGEGYRPQLPTRAMGCQSC</sequence>
<feature type="domain" description="Rhodanese" evidence="1">
    <location>
        <begin position="47"/>
        <end position="140"/>
    </location>
</feature>
<dbReference type="STRING" id="441103.TRN7648_03469"/>
<dbReference type="Pfam" id="PF00581">
    <property type="entry name" value="Rhodanese"/>
    <property type="match status" value="1"/>
</dbReference>
<name>A0A0P1GZ38_9RHOB</name>
<dbReference type="PROSITE" id="PS50206">
    <property type="entry name" value="RHODANESE_3"/>
    <property type="match status" value="1"/>
</dbReference>
<dbReference type="OrthoDB" id="9812109at2"/>
<dbReference type="InterPro" id="IPR036873">
    <property type="entry name" value="Rhodanese-like_dom_sf"/>
</dbReference>
<dbReference type="RefSeq" id="WP_143595912.1">
    <property type="nucleotide sequence ID" value="NZ_CYSE01000008.1"/>
</dbReference>
<dbReference type="AlphaFoldDB" id="A0A0P1GZ38"/>
<dbReference type="Proteomes" id="UP000054935">
    <property type="component" value="Unassembled WGS sequence"/>
</dbReference>
<dbReference type="EMBL" id="CYSE01000008">
    <property type="protein sequence ID" value="CUH81438.1"/>
    <property type="molecule type" value="Genomic_DNA"/>
</dbReference>
<dbReference type="SUPFAM" id="SSF52821">
    <property type="entry name" value="Rhodanese/Cell cycle control phosphatase"/>
    <property type="match status" value="1"/>
</dbReference>
<evidence type="ECO:0000259" key="1">
    <source>
        <dbReference type="PROSITE" id="PS50206"/>
    </source>
</evidence>